<evidence type="ECO:0000313" key="8">
    <source>
        <dbReference type="EMBL" id="MDN4595468.1"/>
    </source>
</evidence>
<protein>
    <submittedName>
        <fullName evidence="8">Oligopeptide transporter, OPT family</fullName>
    </submittedName>
</protein>
<dbReference type="PANTHER" id="PTHR31645">
    <property type="entry name" value="OLIGOPEPTIDE TRANSPORTER YGL114W-RELATED"/>
    <property type="match status" value="1"/>
</dbReference>
<evidence type="ECO:0000256" key="2">
    <source>
        <dbReference type="ARBA" id="ARBA00022448"/>
    </source>
</evidence>
<feature type="transmembrane region" description="Helical" evidence="7">
    <location>
        <begin position="408"/>
        <end position="428"/>
    </location>
</feature>
<dbReference type="InterPro" id="IPR004814">
    <property type="entry name" value="Oligopep_transpt"/>
</dbReference>
<dbReference type="NCBIfam" id="TIGR00733">
    <property type="entry name" value="OPT family oligopeptide transporter"/>
    <property type="match status" value="1"/>
</dbReference>
<dbReference type="Proteomes" id="UP001174196">
    <property type="component" value="Unassembled WGS sequence"/>
</dbReference>
<feature type="transmembrane region" description="Helical" evidence="7">
    <location>
        <begin position="504"/>
        <end position="523"/>
    </location>
</feature>
<keyword evidence="4 7" id="KW-1133">Transmembrane helix</keyword>
<dbReference type="InterPro" id="IPR045035">
    <property type="entry name" value="YSL-like"/>
</dbReference>
<evidence type="ECO:0000256" key="6">
    <source>
        <dbReference type="SAM" id="MobiDB-lite"/>
    </source>
</evidence>
<sequence length="689" mass="72490">MNKESGKPSFVPYVPASRSLPELTVVALVLGIILAIVFGAANAYLGLKIGLTVSASVPAAVISMAILRGLFRRESILENNIVQTMTTAGEAVAAGAIFTLPALYLWKLNPSQVMISFIVLTGGFLGVLMMIPLRRLLIVNEHETLPYPEGTACAEVLKSGETGGRNARLVFTGFGIGALVKALGDGFSLFKTEIETQVAKFKNAVIGMDTYPALLGVGYIIGPRIAGQMLAGGLLAWIVLIPAISFFGAGSTHPILPAADPISKMDAWTIWKEYIRYIGAGAVAAGGLITLVKTLPILYSSIRDTVRSMRVKRDNGPAAIERTDRDIPMTYVILGIIALILVIAFVPVTDVGIIGAVAIAVFGFLFVTVASRIVGIVGSSSSPVSGMTIATLIIVTVVFKFIGVTGQAGMVASLVVAAIICTALAVAGDISQDLKTGYLVGGTPWKQQLAMMVGVLASGLVIGFVLIVLNASYGLGSAALPAPKAVLMKVIIEGMMAGNLPWDLIFIGVALAVTIEFLGLNSLVVAVGVYLPVHVSVPIMVGGIVRWLVDIFTKDDKLRESRHETGTLFASGLIAGESLAGVIIAILIWLNLKSPEVTPKFDSQLLPLAVFALVALILWWVAGRAKPQAEAAEVGTAHSPENTQTEPAENVAEKADTAEENQSQPATDARQAEAEEQEESNDDNKKGNE</sequence>
<comment type="caution">
    <text evidence="8">The sequence shown here is derived from an EMBL/GenBank/DDBJ whole genome shotgun (WGS) entry which is preliminary data.</text>
</comment>
<feature type="transmembrane region" description="Helical" evidence="7">
    <location>
        <begin position="449"/>
        <end position="469"/>
    </location>
</feature>
<evidence type="ECO:0000256" key="1">
    <source>
        <dbReference type="ARBA" id="ARBA00004141"/>
    </source>
</evidence>
<dbReference type="InterPro" id="IPR004813">
    <property type="entry name" value="OPT"/>
</dbReference>
<evidence type="ECO:0000256" key="5">
    <source>
        <dbReference type="ARBA" id="ARBA00023136"/>
    </source>
</evidence>
<proteinExistence type="predicted"/>
<feature type="transmembrane region" description="Helical" evidence="7">
    <location>
        <begin position="569"/>
        <end position="592"/>
    </location>
</feature>
<evidence type="ECO:0000256" key="3">
    <source>
        <dbReference type="ARBA" id="ARBA00022692"/>
    </source>
</evidence>
<feature type="transmembrane region" description="Helical" evidence="7">
    <location>
        <begin position="353"/>
        <end position="377"/>
    </location>
</feature>
<feature type="transmembrane region" description="Helical" evidence="7">
    <location>
        <begin position="20"/>
        <end position="41"/>
    </location>
</feature>
<evidence type="ECO:0000313" key="9">
    <source>
        <dbReference type="Proteomes" id="UP001174196"/>
    </source>
</evidence>
<feature type="transmembrane region" description="Helical" evidence="7">
    <location>
        <begin position="234"/>
        <end position="255"/>
    </location>
</feature>
<feature type="transmembrane region" description="Helical" evidence="7">
    <location>
        <begin position="47"/>
        <end position="67"/>
    </location>
</feature>
<feature type="transmembrane region" description="Helical" evidence="7">
    <location>
        <begin position="167"/>
        <end position="184"/>
    </location>
</feature>
<dbReference type="EMBL" id="JANRHH010000055">
    <property type="protein sequence ID" value="MDN4595468.1"/>
    <property type="molecule type" value="Genomic_DNA"/>
</dbReference>
<keyword evidence="2" id="KW-0813">Transport</keyword>
<reference evidence="8" key="1">
    <citation type="submission" date="2022-08" db="EMBL/GenBank/DDBJ databases">
        <title>Polycladomyces zharkentsis sp. nov., a novel thermophilic CMC and starch-degrading bacterium isolated from a geothermal spring in Kazakhstan.</title>
        <authorList>
            <person name="Mashzhan A."/>
            <person name="Kistaubaeva A."/>
            <person name="Javier-Lopez R."/>
            <person name="Birkeland N.-K."/>
        </authorList>
    </citation>
    <scope>NUCLEOTIDE SEQUENCE</scope>
    <source>
        <strain evidence="8">KSR 13</strain>
    </source>
</reference>
<dbReference type="RefSeq" id="WP_301240617.1">
    <property type="nucleotide sequence ID" value="NZ_JANRHH010000055.1"/>
</dbReference>
<feature type="transmembrane region" description="Helical" evidence="7">
    <location>
        <begin position="88"/>
        <end position="106"/>
    </location>
</feature>
<dbReference type="Pfam" id="PF03169">
    <property type="entry name" value="OPT"/>
    <property type="match status" value="1"/>
</dbReference>
<feature type="transmembrane region" description="Helical" evidence="7">
    <location>
        <begin position="112"/>
        <end position="131"/>
    </location>
</feature>
<gene>
    <name evidence="8" type="ORF">NWF35_16540</name>
</gene>
<name>A0ABT8IRW5_9BACL</name>
<keyword evidence="5 7" id="KW-0472">Membrane</keyword>
<feature type="transmembrane region" description="Helical" evidence="7">
    <location>
        <begin position="529"/>
        <end position="549"/>
    </location>
</feature>
<feature type="transmembrane region" description="Helical" evidence="7">
    <location>
        <begin position="204"/>
        <end position="222"/>
    </location>
</feature>
<organism evidence="8 9">
    <name type="scientific">Polycladomyces subterraneus</name>
    <dbReference type="NCBI Taxonomy" id="1016997"/>
    <lineage>
        <taxon>Bacteria</taxon>
        <taxon>Bacillati</taxon>
        <taxon>Bacillota</taxon>
        <taxon>Bacilli</taxon>
        <taxon>Bacillales</taxon>
        <taxon>Thermoactinomycetaceae</taxon>
        <taxon>Polycladomyces</taxon>
    </lineage>
</organism>
<accession>A0ABT8IRW5</accession>
<feature type="region of interest" description="Disordered" evidence="6">
    <location>
        <begin position="632"/>
        <end position="689"/>
    </location>
</feature>
<dbReference type="PANTHER" id="PTHR31645:SF0">
    <property type="entry name" value="OLIGOPEPTIDE TRANSPORTER YGL114W-RELATED"/>
    <property type="match status" value="1"/>
</dbReference>
<evidence type="ECO:0000256" key="7">
    <source>
        <dbReference type="SAM" id="Phobius"/>
    </source>
</evidence>
<keyword evidence="9" id="KW-1185">Reference proteome</keyword>
<keyword evidence="3 7" id="KW-0812">Transmembrane</keyword>
<dbReference type="NCBIfam" id="TIGR00728">
    <property type="entry name" value="OPT_sfam"/>
    <property type="match status" value="1"/>
</dbReference>
<evidence type="ECO:0000256" key="4">
    <source>
        <dbReference type="ARBA" id="ARBA00022989"/>
    </source>
</evidence>
<feature type="transmembrane region" description="Helical" evidence="7">
    <location>
        <begin position="329"/>
        <end position="347"/>
    </location>
</feature>
<feature type="transmembrane region" description="Helical" evidence="7">
    <location>
        <begin position="384"/>
        <end position="402"/>
    </location>
</feature>
<comment type="subcellular location">
    <subcellularLocation>
        <location evidence="1">Membrane</location>
        <topology evidence="1">Multi-pass membrane protein</topology>
    </subcellularLocation>
</comment>
<feature type="transmembrane region" description="Helical" evidence="7">
    <location>
        <begin position="604"/>
        <end position="622"/>
    </location>
</feature>
<feature type="transmembrane region" description="Helical" evidence="7">
    <location>
        <begin position="275"/>
        <end position="299"/>
    </location>
</feature>